<dbReference type="Gene3D" id="3.30.70.330">
    <property type="match status" value="1"/>
</dbReference>
<dbReference type="SUPFAM" id="SSF54928">
    <property type="entry name" value="RNA-binding domain, RBD"/>
    <property type="match status" value="1"/>
</dbReference>
<dbReference type="PANTHER" id="PTHR15225">
    <property type="entry name" value="INTERFERON-INDUCED PROTEIN 35/NMI N-MYC/STAT INTERACTING PROTEIN"/>
    <property type="match status" value="1"/>
</dbReference>
<feature type="domain" description="RRM" evidence="2">
    <location>
        <begin position="25"/>
        <end position="105"/>
    </location>
</feature>
<dbReference type="EMBL" id="MU826827">
    <property type="protein sequence ID" value="KAJ7374760.1"/>
    <property type="molecule type" value="Genomic_DNA"/>
</dbReference>
<reference evidence="3" key="1">
    <citation type="submission" date="2023-01" db="EMBL/GenBank/DDBJ databases">
        <title>Genome assembly of the deep-sea coral Lophelia pertusa.</title>
        <authorList>
            <person name="Herrera S."/>
            <person name="Cordes E."/>
        </authorList>
    </citation>
    <scope>NUCLEOTIDE SEQUENCE</scope>
    <source>
        <strain evidence="3">USNM1676648</strain>
        <tissue evidence="3">Polyp</tissue>
    </source>
</reference>
<name>A0A9X0CTA5_9CNID</name>
<dbReference type="InterPro" id="IPR035979">
    <property type="entry name" value="RBD_domain_sf"/>
</dbReference>
<accession>A0A9X0CTA5</accession>
<dbReference type="GO" id="GO:0003950">
    <property type="term" value="F:NAD+ poly-ADP-ribosyltransferase activity"/>
    <property type="evidence" value="ECO:0007669"/>
    <property type="project" value="UniProtKB-EC"/>
</dbReference>
<dbReference type="InterPro" id="IPR000504">
    <property type="entry name" value="RRM_dom"/>
</dbReference>
<dbReference type="AlphaFoldDB" id="A0A9X0CTA5"/>
<evidence type="ECO:0000256" key="1">
    <source>
        <dbReference type="PROSITE-ProRule" id="PRU00176"/>
    </source>
</evidence>
<dbReference type="SMART" id="SM00360">
    <property type="entry name" value="RRM"/>
    <property type="match status" value="1"/>
</dbReference>
<proteinExistence type="predicted"/>
<dbReference type="Pfam" id="PF23085">
    <property type="entry name" value="RRM_PARP14_3"/>
    <property type="match status" value="1"/>
</dbReference>
<protein>
    <submittedName>
        <fullName evidence="3">Positive regulation of interleukin-4-mediated signaling pathway</fullName>
        <ecNumber evidence="3">2.4.2.30</ecNumber>
    </submittedName>
</protein>
<keyword evidence="1" id="KW-0694">RNA-binding</keyword>
<dbReference type="OrthoDB" id="5990487at2759"/>
<dbReference type="EC" id="2.4.2.30" evidence="3"/>
<dbReference type="PROSITE" id="PS50102">
    <property type="entry name" value="RRM"/>
    <property type="match status" value="1"/>
</dbReference>
<dbReference type="Proteomes" id="UP001163046">
    <property type="component" value="Unassembled WGS sequence"/>
</dbReference>
<gene>
    <name evidence="3" type="primary">PARP14_3</name>
    <name evidence="3" type="ORF">OS493_005108</name>
</gene>
<keyword evidence="4" id="KW-1185">Reference proteome</keyword>
<evidence type="ECO:0000259" key="2">
    <source>
        <dbReference type="PROSITE" id="PS50102"/>
    </source>
</evidence>
<dbReference type="InterPro" id="IPR012677">
    <property type="entry name" value="Nucleotide-bd_a/b_plait_sf"/>
</dbReference>
<keyword evidence="3" id="KW-0328">Glycosyltransferase</keyword>
<dbReference type="GO" id="GO:0003723">
    <property type="term" value="F:RNA binding"/>
    <property type="evidence" value="ECO:0007669"/>
    <property type="project" value="UniProtKB-UniRule"/>
</dbReference>
<dbReference type="PANTHER" id="PTHR15225:SF8">
    <property type="entry name" value="RNA-BINDING PROTEIN 43"/>
    <property type="match status" value="1"/>
</dbReference>
<keyword evidence="3" id="KW-0808">Transferase</keyword>
<evidence type="ECO:0000313" key="3">
    <source>
        <dbReference type="EMBL" id="KAJ7374760.1"/>
    </source>
</evidence>
<comment type="caution">
    <text evidence="3">The sequence shown here is derived from an EMBL/GenBank/DDBJ whole genome shotgun (WGS) entry which is preliminary data.</text>
</comment>
<organism evidence="3 4">
    <name type="scientific">Desmophyllum pertusum</name>
    <dbReference type="NCBI Taxonomy" id="174260"/>
    <lineage>
        <taxon>Eukaryota</taxon>
        <taxon>Metazoa</taxon>
        <taxon>Cnidaria</taxon>
        <taxon>Anthozoa</taxon>
        <taxon>Hexacorallia</taxon>
        <taxon>Scleractinia</taxon>
        <taxon>Caryophylliina</taxon>
        <taxon>Caryophylliidae</taxon>
        <taxon>Desmophyllum</taxon>
    </lineage>
</organism>
<sequence length="105" mass="11731">MSRILDRCLSHESKIQLLDAQQAARSVVVSNIPPQTTDESIVIYFQRQKNGGGEIDHVHIPKKGIAVITFESSEVVETVLKRSHSLKGTQVKLDRFIPDDPPEVN</sequence>
<evidence type="ECO:0000313" key="4">
    <source>
        <dbReference type="Proteomes" id="UP001163046"/>
    </source>
</evidence>